<name>A0AAU9JYK6_9CILI</name>
<keyword evidence="1" id="KW-0863">Zinc-finger</keyword>
<evidence type="ECO:0000256" key="1">
    <source>
        <dbReference type="PROSITE-ProRule" id="PRU00723"/>
    </source>
</evidence>
<feature type="region of interest" description="Disordered" evidence="2">
    <location>
        <begin position="1"/>
        <end position="60"/>
    </location>
</feature>
<dbReference type="InterPro" id="IPR036322">
    <property type="entry name" value="WD40_repeat_dom_sf"/>
</dbReference>
<dbReference type="EMBL" id="CAJZBQ010000050">
    <property type="protein sequence ID" value="CAG9329990.1"/>
    <property type="molecule type" value="Genomic_DNA"/>
</dbReference>
<feature type="domain" description="C3H1-type" evidence="3">
    <location>
        <begin position="58"/>
        <end position="84"/>
    </location>
</feature>
<accession>A0AAU9JYK6</accession>
<dbReference type="SUPFAM" id="SSF50978">
    <property type="entry name" value="WD40 repeat-like"/>
    <property type="match status" value="1"/>
</dbReference>
<feature type="compositionally biased region" description="Gly residues" evidence="2">
    <location>
        <begin position="16"/>
        <end position="40"/>
    </location>
</feature>
<sequence length="410" mass="44845">MSSFPNQGNYNNYPSGGRGGFKNQRGGFGRGRGGDQGSGRGRGHSDYRPRRDDRNKPQGNQKLCKFFQQGICNKPNCGFVHKYSYNDSITGVQRFTVNAPIASAVVINEEQIAVALVNGSIKIINVYTGSQVLEFPVSGQIQKLYYTANIVINNMPQNFNYLLFGGVSQDGSQLLGGINTQSGNPELFPQGHAGGITDITESCGLIFTGSLDCSVGVWYYNGTQYNFGTLIRPDPSIINQNFITSVKVIGETLLAATNLGYVIGWTYDFKQNSASYLGVLDPIHNGTANCLITFDRYVLSGGQDGRVLCWDSENNFSGWELANTGKARSEISSLLIMSNLRNELHLLLGDANGKIHIFALQGTEAKYISPVHLFKQRVTSLSSYINNSQRISGFVSTSMDQAAAIMQWIK</sequence>
<evidence type="ECO:0000259" key="3">
    <source>
        <dbReference type="PROSITE" id="PS50103"/>
    </source>
</evidence>
<proteinExistence type="predicted"/>
<keyword evidence="5" id="KW-1185">Reference proteome</keyword>
<dbReference type="GO" id="GO:0008270">
    <property type="term" value="F:zinc ion binding"/>
    <property type="evidence" value="ECO:0007669"/>
    <property type="project" value="UniProtKB-KW"/>
</dbReference>
<feature type="zinc finger region" description="C3H1-type" evidence="1">
    <location>
        <begin position="58"/>
        <end position="84"/>
    </location>
</feature>
<evidence type="ECO:0000256" key="2">
    <source>
        <dbReference type="SAM" id="MobiDB-lite"/>
    </source>
</evidence>
<feature type="compositionally biased region" description="Basic and acidic residues" evidence="2">
    <location>
        <begin position="43"/>
        <end position="56"/>
    </location>
</feature>
<evidence type="ECO:0000313" key="4">
    <source>
        <dbReference type="EMBL" id="CAG9329990.1"/>
    </source>
</evidence>
<feature type="compositionally biased region" description="Polar residues" evidence="2">
    <location>
        <begin position="1"/>
        <end position="14"/>
    </location>
</feature>
<dbReference type="AlphaFoldDB" id="A0AAU9JYK6"/>
<dbReference type="Proteomes" id="UP001162131">
    <property type="component" value="Unassembled WGS sequence"/>
</dbReference>
<dbReference type="Gene3D" id="2.130.10.10">
    <property type="entry name" value="YVTN repeat-like/Quinoprotein amine dehydrogenase"/>
    <property type="match status" value="1"/>
</dbReference>
<gene>
    <name evidence="4" type="ORF">BSTOLATCC_MIC50103</name>
</gene>
<evidence type="ECO:0000313" key="5">
    <source>
        <dbReference type="Proteomes" id="UP001162131"/>
    </source>
</evidence>
<dbReference type="Pfam" id="PF00400">
    <property type="entry name" value="WD40"/>
    <property type="match status" value="1"/>
</dbReference>
<comment type="caution">
    <text evidence="4">The sequence shown here is derived from an EMBL/GenBank/DDBJ whole genome shotgun (WGS) entry which is preliminary data.</text>
</comment>
<dbReference type="InterPro" id="IPR001680">
    <property type="entry name" value="WD40_rpt"/>
</dbReference>
<keyword evidence="1" id="KW-0479">Metal-binding</keyword>
<reference evidence="4" key="1">
    <citation type="submission" date="2021-09" db="EMBL/GenBank/DDBJ databases">
        <authorList>
            <consortium name="AG Swart"/>
            <person name="Singh M."/>
            <person name="Singh A."/>
            <person name="Seah K."/>
            <person name="Emmerich C."/>
        </authorList>
    </citation>
    <scope>NUCLEOTIDE SEQUENCE</scope>
    <source>
        <strain evidence="4">ATCC30299</strain>
    </source>
</reference>
<organism evidence="4 5">
    <name type="scientific">Blepharisma stoltei</name>
    <dbReference type="NCBI Taxonomy" id="1481888"/>
    <lineage>
        <taxon>Eukaryota</taxon>
        <taxon>Sar</taxon>
        <taxon>Alveolata</taxon>
        <taxon>Ciliophora</taxon>
        <taxon>Postciliodesmatophora</taxon>
        <taxon>Heterotrichea</taxon>
        <taxon>Heterotrichida</taxon>
        <taxon>Blepharismidae</taxon>
        <taxon>Blepharisma</taxon>
    </lineage>
</organism>
<keyword evidence="1" id="KW-0862">Zinc</keyword>
<dbReference type="PROSITE" id="PS50103">
    <property type="entry name" value="ZF_C3H1"/>
    <property type="match status" value="1"/>
</dbReference>
<protein>
    <recommendedName>
        <fullName evidence="3">C3H1-type domain-containing protein</fullName>
    </recommendedName>
</protein>
<dbReference type="SMART" id="SM00320">
    <property type="entry name" value="WD40"/>
    <property type="match status" value="3"/>
</dbReference>
<dbReference type="InterPro" id="IPR015943">
    <property type="entry name" value="WD40/YVTN_repeat-like_dom_sf"/>
</dbReference>
<dbReference type="InterPro" id="IPR000571">
    <property type="entry name" value="Znf_CCCH"/>
</dbReference>